<dbReference type="CDD" id="cd06261">
    <property type="entry name" value="TM_PBP2"/>
    <property type="match status" value="1"/>
</dbReference>
<keyword evidence="5 7" id="KW-1133">Transmembrane helix</keyword>
<evidence type="ECO:0000256" key="4">
    <source>
        <dbReference type="ARBA" id="ARBA00022692"/>
    </source>
</evidence>
<evidence type="ECO:0000259" key="8">
    <source>
        <dbReference type="PROSITE" id="PS50928"/>
    </source>
</evidence>
<reference evidence="9 10" key="1">
    <citation type="submission" date="2024-06" db="EMBL/GenBank/DDBJ databases">
        <title>Sorghum-associated microbial communities from plants grown in Nebraska, USA.</title>
        <authorList>
            <person name="Schachtman D."/>
        </authorList>
    </citation>
    <scope>NUCLEOTIDE SEQUENCE [LARGE SCALE GENOMIC DNA]</scope>
    <source>
        <strain evidence="9 10">2814</strain>
    </source>
</reference>
<keyword evidence="3" id="KW-1003">Cell membrane</keyword>
<organism evidence="9 10">
    <name type="scientific">Brevundimonas faecalis</name>
    <dbReference type="NCBI Taxonomy" id="947378"/>
    <lineage>
        <taxon>Bacteria</taxon>
        <taxon>Pseudomonadati</taxon>
        <taxon>Pseudomonadota</taxon>
        <taxon>Alphaproteobacteria</taxon>
        <taxon>Caulobacterales</taxon>
        <taxon>Caulobacteraceae</taxon>
        <taxon>Brevundimonas</taxon>
    </lineage>
</organism>
<protein>
    <submittedName>
        <fullName evidence="9">Oligopeptide transport system permease protein</fullName>
    </submittedName>
</protein>
<name>A0ABV2R9T9_9CAUL</name>
<evidence type="ECO:0000256" key="7">
    <source>
        <dbReference type="RuleBase" id="RU363032"/>
    </source>
</evidence>
<feature type="transmembrane region" description="Helical" evidence="7">
    <location>
        <begin position="232"/>
        <end position="254"/>
    </location>
</feature>
<evidence type="ECO:0000256" key="3">
    <source>
        <dbReference type="ARBA" id="ARBA00022475"/>
    </source>
</evidence>
<sequence length="308" mass="33205">MLTMILRRLLIAVPTILVIIVVSFLIIKLAPGSPFDSLADLDPQQLANLEAAYNLDKPVLVQFWLYFSGLLQGDMGQSFVFRDRTVSEIIVQGFPVSAQIGLSAVAVGTSLGIALGLMAALRKNSAVDYGVMSLTMFGVAVPTFVTAPLMVLLFGLTLGWLPIAGWQGGDIRHMILPVAALALPKAGIVARITRGSMLEVLRANHVRTARSKGLPERLVIWRHTLRAGLMPVVSYLGPAIATVMTGSVVIEQIFGLPGIGRSFIEGAVNRDYPVVMGITILYAALIILMNLLVDIAYRFLDPRAEQAS</sequence>
<dbReference type="RefSeq" id="WP_354088272.1">
    <property type="nucleotide sequence ID" value="NZ_JBEPTF010000001.1"/>
</dbReference>
<keyword evidence="4 7" id="KW-0812">Transmembrane</keyword>
<dbReference type="SUPFAM" id="SSF161098">
    <property type="entry name" value="MetI-like"/>
    <property type="match status" value="1"/>
</dbReference>
<dbReference type="Pfam" id="PF19300">
    <property type="entry name" value="BPD_transp_1_N"/>
    <property type="match status" value="1"/>
</dbReference>
<dbReference type="Gene3D" id="1.10.3720.10">
    <property type="entry name" value="MetI-like"/>
    <property type="match status" value="1"/>
</dbReference>
<feature type="transmembrane region" description="Helical" evidence="7">
    <location>
        <begin position="9"/>
        <end position="30"/>
    </location>
</feature>
<keyword evidence="2 7" id="KW-0813">Transport</keyword>
<accession>A0ABV2R9T9</accession>
<evidence type="ECO:0000313" key="10">
    <source>
        <dbReference type="Proteomes" id="UP001549313"/>
    </source>
</evidence>
<comment type="subcellular location">
    <subcellularLocation>
        <location evidence="1 7">Cell membrane</location>
        <topology evidence="1 7">Multi-pass membrane protein</topology>
    </subcellularLocation>
</comment>
<gene>
    <name evidence="9" type="ORF">ABIE19_001258</name>
</gene>
<dbReference type="PROSITE" id="PS50928">
    <property type="entry name" value="ABC_TM1"/>
    <property type="match status" value="1"/>
</dbReference>
<evidence type="ECO:0000256" key="1">
    <source>
        <dbReference type="ARBA" id="ARBA00004651"/>
    </source>
</evidence>
<dbReference type="Proteomes" id="UP001549313">
    <property type="component" value="Unassembled WGS sequence"/>
</dbReference>
<comment type="caution">
    <text evidence="9">The sequence shown here is derived from an EMBL/GenBank/DDBJ whole genome shotgun (WGS) entry which is preliminary data.</text>
</comment>
<evidence type="ECO:0000256" key="2">
    <source>
        <dbReference type="ARBA" id="ARBA00022448"/>
    </source>
</evidence>
<dbReference type="Pfam" id="PF00528">
    <property type="entry name" value="BPD_transp_1"/>
    <property type="match status" value="1"/>
</dbReference>
<feature type="transmembrane region" description="Helical" evidence="7">
    <location>
        <begin position="100"/>
        <end position="121"/>
    </location>
</feature>
<dbReference type="InterPro" id="IPR000515">
    <property type="entry name" value="MetI-like"/>
</dbReference>
<dbReference type="PANTHER" id="PTHR43163">
    <property type="entry name" value="DIPEPTIDE TRANSPORT SYSTEM PERMEASE PROTEIN DPPB-RELATED"/>
    <property type="match status" value="1"/>
</dbReference>
<evidence type="ECO:0000313" key="9">
    <source>
        <dbReference type="EMBL" id="MET4683349.1"/>
    </source>
</evidence>
<proteinExistence type="inferred from homology"/>
<feature type="transmembrane region" description="Helical" evidence="7">
    <location>
        <begin position="174"/>
        <end position="192"/>
    </location>
</feature>
<feature type="domain" description="ABC transmembrane type-1" evidence="8">
    <location>
        <begin position="94"/>
        <end position="293"/>
    </location>
</feature>
<dbReference type="EMBL" id="JBEPTF010000001">
    <property type="protein sequence ID" value="MET4683349.1"/>
    <property type="molecule type" value="Genomic_DNA"/>
</dbReference>
<evidence type="ECO:0000256" key="6">
    <source>
        <dbReference type="ARBA" id="ARBA00023136"/>
    </source>
</evidence>
<dbReference type="InterPro" id="IPR045621">
    <property type="entry name" value="BPD_transp_1_N"/>
</dbReference>
<feature type="transmembrane region" description="Helical" evidence="7">
    <location>
        <begin position="133"/>
        <end position="154"/>
    </location>
</feature>
<keyword evidence="10" id="KW-1185">Reference proteome</keyword>
<dbReference type="PANTHER" id="PTHR43163:SF6">
    <property type="entry name" value="DIPEPTIDE TRANSPORT SYSTEM PERMEASE PROTEIN DPPB-RELATED"/>
    <property type="match status" value="1"/>
</dbReference>
<keyword evidence="6 7" id="KW-0472">Membrane</keyword>
<evidence type="ECO:0000256" key="5">
    <source>
        <dbReference type="ARBA" id="ARBA00022989"/>
    </source>
</evidence>
<dbReference type="InterPro" id="IPR035906">
    <property type="entry name" value="MetI-like_sf"/>
</dbReference>
<feature type="transmembrane region" description="Helical" evidence="7">
    <location>
        <begin position="274"/>
        <end position="293"/>
    </location>
</feature>
<comment type="similarity">
    <text evidence="7">Belongs to the binding-protein-dependent transport system permease family.</text>
</comment>